<evidence type="ECO:0000313" key="2">
    <source>
        <dbReference type="Proteomes" id="UP000789375"/>
    </source>
</evidence>
<organism evidence="1 2">
    <name type="scientific">Funneliformis mosseae</name>
    <name type="common">Endomycorrhizal fungus</name>
    <name type="synonym">Glomus mosseae</name>
    <dbReference type="NCBI Taxonomy" id="27381"/>
    <lineage>
        <taxon>Eukaryota</taxon>
        <taxon>Fungi</taxon>
        <taxon>Fungi incertae sedis</taxon>
        <taxon>Mucoromycota</taxon>
        <taxon>Glomeromycotina</taxon>
        <taxon>Glomeromycetes</taxon>
        <taxon>Glomerales</taxon>
        <taxon>Glomeraceae</taxon>
        <taxon>Funneliformis</taxon>
    </lineage>
</organism>
<dbReference type="Proteomes" id="UP000789375">
    <property type="component" value="Unassembled WGS sequence"/>
</dbReference>
<comment type="caution">
    <text evidence="1">The sequence shown here is derived from an EMBL/GenBank/DDBJ whole genome shotgun (WGS) entry which is preliminary data.</text>
</comment>
<dbReference type="EMBL" id="CAJVPP010000737">
    <property type="protein sequence ID" value="CAG8508138.1"/>
    <property type="molecule type" value="Genomic_DNA"/>
</dbReference>
<dbReference type="AlphaFoldDB" id="A0A9N9F3J4"/>
<protein>
    <submittedName>
        <fullName evidence="1">5716_t:CDS:1</fullName>
    </submittedName>
</protein>
<evidence type="ECO:0000313" key="1">
    <source>
        <dbReference type="EMBL" id="CAG8508138.1"/>
    </source>
</evidence>
<name>A0A9N9F3J4_FUNMO</name>
<sequence>MKYHQQFILQDHGFLSRKYDASIYNSSAELQDDGFEENATVTSEIQTEVQKRNRVFR</sequence>
<keyword evidence="2" id="KW-1185">Reference proteome</keyword>
<reference evidence="1" key="1">
    <citation type="submission" date="2021-06" db="EMBL/GenBank/DDBJ databases">
        <authorList>
            <person name="Kallberg Y."/>
            <person name="Tangrot J."/>
            <person name="Rosling A."/>
        </authorList>
    </citation>
    <scope>NUCLEOTIDE SEQUENCE</scope>
    <source>
        <strain evidence="1">87-6 pot B 2015</strain>
    </source>
</reference>
<proteinExistence type="predicted"/>
<gene>
    <name evidence="1" type="ORF">FMOSSE_LOCUS4392</name>
</gene>
<accession>A0A9N9F3J4</accession>